<evidence type="ECO:0000313" key="13">
    <source>
        <dbReference type="Proteomes" id="UP000789375"/>
    </source>
</evidence>
<evidence type="ECO:0000256" key="10">
    <source>
        <dbReference type="SAM" id="MobiDB-lite"/>
    </source>
</evidence>
<accession>A0A9N8V4S5</accession>
<dbReference type="InterPro" id="IPR017907">
    <property type="entry name" value="Znf_RING_CS"/>
</dbReference>
<dbReference type="AlphaFoldDB" id="A0A9N8V4S5"/>
<dbReference type="GO" id="GO:0005675">
    <property type="term" value="C:transcription factor TFIIH holo complex"/>
    <property type="evidence" value="ECO:0007669"/>
    <property type="project" value="TreeGrafter"/>
</dbReference>
<dbReference type="GO" id="GO:0008270">
    <property type="term" value="F:zinc ion binding"/>
    <property type="evidence" value="ECO:0007669"/>
    <property type="project" value="UniProtKB-KW"/>
</dbReference>
<evidence type="ECO:0000256" key="2">
    <source>
        <dbReference type="ARBA" id="ARBA00022257"/>
    </source>
</evidence>
<keyword evidence="13" id="KW-1185">Reference proteome</keyword>
<evidence type="ECO:0000256" key="5">
    <source>
        <dbReference type="ARBA" id="ARBA00022833"/>
    </source>
</evidence>
<dbReference type="Pfam" id="PF17121">
    <property type="entry name" value="zf-C3HC4_5"/>
    <property type="match status" value="1"/>
</dbReference>
<dbReference type="PROSITE" id="PS00518">
    <property type="entry name" value="ZF_RING_1"/>
    <property type="match status" value="1"/>
</dbReference>
<keyword evidence="3" id="KW-0479">Metal-binding</keyword>
<comment type="caution">
    <text evidence="12">The sequence shown here is derived from an EMBL/GenBank/DDBJ whole genome shotgun (WGS) entry which is preliminary data.</text>
</comment>
<evidence type="ECO:0000256" key="8">
    <source>
        <dbReference type="ARBA" id="ARBA00033277"/>
    </source>
</evidence>
<dbReference type="Gene3D" id="3.30.40.10">
    <property type="entry name" value="Zinc/RING finger domain, C3HC4 (zinc finger)"/>
    <property type="match status" value="1"/>
</dbReference>
<evidence type="ECO:0000256" key="6">
    <source>
        <dbReference type="ARBA" id="ARBA00023242"/>
    </source>
</evidence>
<dbReference type="PROSITE" id="PS50089">
    <property type="entry name" value="ZF_RING_2"/>
    <property type="match status" value="1"/>
</dbReference>
<dbReference type="EMBL" id="CAJVPP010000073">
    <property type="protein sequence ID" value="CAG8439789.1"/>
    <property type="molecule type" value="Genomic_DNA"/>
</dbReference>
<evidence type="ECO:0000313" key="12">
    <source>
        <dbReference type="EMBL" id="CAG8439789.1"/>
    </source>
</evidence>
<dbReference type="PANTHER" id="PTHR12683">
    <property type="entry name" value="CDK-ACTIVATING KINASE ASSEMBLY FACTOR MAT1"/>
    <property type="match status" value="1"/>
</dbReference>
<evidence type="ECO:0000256" key="9">
    <source>
        <dbReference type="PROSITE-ProRule" id="PRU00175"/>
    </source>
</evidence>
<dbReference type="SUPFAM" id="SSF57850">
    <property type="entry name" value="RING/U-box"/>
    <property type="match status" value="1"/>
</dbReference>
<keyword evidence="6" id="KW-0539">Nucleus</keyword>
<evidence type="ECO:0000256" key="1">
    <source>
        <dbReference type="ARBA" id="ARBA00004123"/>
    </source>
</evidence>
<reference evidence="12" key="1">
    <citation type="submission" date="2021-06" db="EMBL/GenBank/DDBJ databases">
        <authorList>
            <person name="Kallberg Y."/>
            <person name="Tangrot J."/>
            <person name="Rosling A."/>
        </authorList>
    </citation>
    <scope>NUCLEOTIDE SEQUENCE</scope>
    <source>
        <strain evidence="12">87-6 pot B 2015</strain>
    </source>
</reference>
<feature type="region of interest" description="Disordered" evidence="10">
    <location>
        <begin position="98"/>
        <end position="132"/>
    </location>
</feature>
<keyword evidence="4 9" id="KW-0863">Zinc-finger</keyword>
<protein>
    <recommendedName>
        <fullName evidence="2">RNA polymerase II transcription factor B subunit 3</fullName>
    </recommendedName>
    <alternativeName>
        <fullName evidence="8">RNA polymerase II transcription factor B 38 kDa subunit</fullName>
    </alternativeName>
    <alternativeName>
        <fullName evidence="7">RNA polymerase II transcription factor B p38 subunit</fullName>
    </alternativeName>
</protein>
<evidence type="ECO:0000259" key="11">
    <source>
        <dbReference type="PROSITE" id="PS50089"/>
    </source>
</evidence>
<dbReference type="PANTHER" id="PTHR12683:SF13">
    <property type="entry name" value="CDK-ACTIVATING KINASE ASSEMBLY FACTOR MAT1"/>
    <property type="match status" value="1"/>
</dbReference>
<feature type="compositionally biased region" description="Basic and acidic residues" evidence="10">
    <location>
        <begin position="38"/>
        <end position="57"/>
    </location>
</feature>
<name>A0A9N8V4S5_FUNMO</name>
<dbReference type="GO" id="GO:0006357">
    <property type="term" value="P:regulation of transcription by RNA polymerase II"/>
    <property type="evidence" value="ECO:0007669"/>
    <property type="project" value="TreeGrafter"/>
</dbReference>
<feature type="region of interest" description="Disordered" evidence="10">
    <location>
        <begin position="28"/>
        <end position="57"/>
    </location>
</feature>
<feature type="domain" description="RING-type" evidence="11">
    <location>
        <begin position="176"/>
        <end position="220"/>
    </location>
</feature>
<evidence type="ECO:0000256" key="7">
    <source>
        <dbReference type="ARBA" id="ARBA00029873"/>
    </source>
</evidence>
<comment type="subcellular location">
    <subcellularLocation>
        <location evidence="1">Nucleus</location>
    </subcellularLocation>
</comment>
<dbReference type="GO" id="GO:0006281">
    <property type="term" value="P:DNA repair"/>
    <property type="evidence" value="ECO:0007669"/>
    <property type="project" value="TreeGrafter"/>
</dbReference>
<sequence>MEKSSLNDKFKLVLPPDLLKSRDFNLSFDKGEASGSRYFDKEASKSRDFDKEGREDSDLNFYEGREDSSLSLDKESEDFINDSYDDYDESDANKRRINYNYGSSSKRRRLQIPSPTSPLPISPPKSYSSLSPSPIRRVCLECSLYFSTKTFDMMASHSGSKNGINSRLSSDADEICPICKNNRYLTPNMKLLVSDCYHKMCESCIDRLFANGAGPCPICQRILRKVSFIEPTFEDLRVEKEVKIRRNLSKQ</sequence>
<dbReference type="InterPro" id="IPR013083">
    <property type="entry name" value="Znf_RING/FYVE/PHD"/>
</dbReference>
<dbReference type="InterPro" id="IPR001841">
    <property type="entry name" value="Znf_RING"/>
</dbReference>
<dbReference type="FunFam" id="3.30.40.10:FF:000037">
    <property type="entry name" value="Cdk-activating kinase assembly factor MAT1, centre"/>
    <property type="match status" value="1"/>
</dbReference>
<organism evidence="12 13">
    <name type="scientific">Funneliformis mosseae</name>
    <name type="common">Endomycorrhizal fungus</name>
    <name type="synonym">Glomus mosseae</name>
    <dbReference type="NCBI Taxonomy" id="27381"/>
    <lineage>
        <taxon>Eukaryota</taxon>
        <taxon>Fungi</taxon>
        <taxon>Fungi incertae sedis</taxon>
        <taxon>Mucoromycota</taxon>
        <taxon>Glomeromycotina</taxon>
        <taxon>Glomeromycetes</taxon>
        <taxon>Glomerales</taxon>
        <taxon>Glomeraceae</taxon>
        <taxon>Funneliformis</taxon>
    </lineage>
</organism>
<evidence type="ECO:0000256" key="4">
    <source>
        <dbReference type="ARBA" id="ARBA00022771"/>
    </source>
</evidence>
<keyword evidence="5" id="KW-0862">Zinc</keyword>
<evidence type="ECO:0000256" key="3">
    <source>
        <dbReference type="ARBA" id="ARBA00022723"/>
    </source>
</evidence>
<dbReference type="SMART" id="SM00184">
    <property type="entry name" value="RING"/>
    <property type="match status" value="1"/>
</dbReference>
<proteinExistence type="predicted"/>
<dbReference type="Proteomes" id="UP000789375">
    <property type="component" value="Unassembled WGS sequence"/>
</dbReference>
<gene>
    <name evidence="12" type="ORF">FMOSSE_LOCUS715</name>
</gene>